<protein>
    <recommendedName>
        <fullName evidence="8">Programmed cell death protein 10 dimerisation domain-containing protein</fullName>
    </recommendedName>
</protein>
<dbReference type="OrthoDB" id="6017654at2759"/>
<dbReference type="GO" id="GO:1903358">
    <property type="term" value="P:regulation of Golgi organization"/>
    <property type="evidence" value="ECO:0007669"/>
    <property type="project" value="TreeGrafter"/>
</dbReference>
<keyword evidence="6" id="KW-0472">Membrane</keyword>
<name>A0A267FAH0_9PLAT</name>
<dbReference type="EMBL" id="NIVC01001269">
    <property type="protein sequence ID" value="PAA70059.1"/>
    <property type="molecule type" value="Genomic_DNA"/>
</dbReference>
<organism evidence="9 11">
    <name type="scientific">Macrostomum lignano</name>
    <dbReference type="NCBI Taxonomy" id="282301"/>
    <lineage>
        <taxon>Eukaryota</taxon>
        <taxon>Metazoa</taxon>
        <taxon>Spiralia</taxon>
        <taxon>Lophotrochozoa</taxon>
        <taxon>Platyhelminthes</taxon>
        <taxon>Rhabditophora</taxon>
        <taxon>Macrostomorpha</taxon>
        <taxon>Macrostomida</taxon>
        <taxon>Macrostomidae</taxon>
        <taxon>Macrostomum</taxon>
    </lineage>
</organism>
<keyword evidence="4" id="KW-1003">Cell membrane</keyword>
<evidence type="ECO:0000256" key="6">
    <source>
        <dbReference type="ARBA" id="ARBA00023136"/>
    </source>
</evidence>
<comment type="subcellular location">
    <subcellularLocation>
        <location evidence="1">Cell membrane</location>
        <topology evidence="1">Peripheral membrane protein</topology>
    </subcellularLocation>
    <subcellularLocation>
        <location evidence="2">Cytoplasm</location>
    </subcellularLocation>
</comment>
<dbReference type="InterPro" id="IPR053750">
    <property type="entry name" value="PDCD10_Homolog"/>
</dbReference>
<dbReference type="PANTHER" id="PTHR13250">
    <property type="entry name" value="TF-1 CELL APOPTOSIS RELATED PROTEIN-15"/>
    <property type="match status" value="1"/>
</dbReference>
<evidence type="ECO:0000256" key="1">
    <source>
        <dbReference type="ARBA" id="ARBA00004202"/>
    </source>
</evidence>
<dbReference type="EMBL" id="NIVC01000006">
    <property type="protein sequence ID" value="PAA94610.1"/>
    <property type="molecule type" value="Genomic_DNA"/>
</dbReference>
<dbReference type="GO" id="GO:0005737">
    <property type="term" value="C:cytoplasm"/>
    <property type="evidence" value="ECO:0007669"/>
    <property type="project" value="UniProtKB-SubCell"/>
</dbReference>
<dbReference type="STRING" id="282301.A0A267FAH0"/>
<dbReference type="Proteomes" id="UP000215902">
    <property type="component" value="Unassembled WGS sequence"/>
</dbReference>
<proteinExistence type="inferred from homology"/>
<dbReference type="PANTHER" id="PTHR13250:SF1">
    <property type="entry name" value="PROGRAMMED CELL DEATH PROTEIN 10"/>
    <property type="match status" value="1"/>
</dbReference>
<dbReference type="Gene3D" id="1.20.120.1950">
    <property type="match status" value="1"/>
</dbReference>
<gene>
    <name evidence="10" type="ORF">BOX15_Mlig005486g2</name>
    <name evidence="9" type="ORF">BOX15_Mlig023208g1</name>
</gene>
<dbReference type="Pfam" id="PF06840">
    <property type="entry name" value="PDC10_C"/>
    <property type="match status" value="1"/>
</dbReference>
<dbReference type="InterPro" id="IPR048288">
    <property type="entry name" value="PDCD10_N"/>
</dbReference>
<evidence type="ECO:0000256" key="4">
    <source>
        <dbReference type="ARBA" id="ARBA00022475"/>
    </source>
</evidence>
<evidence type="ECO:0000259" key="8">
    <source>
        <dbReference type="Pfam" id="PF20929"/>
    </source>
</evidence>
<dbReference type="AlphaFoldDB" id="A0A267FAH0"/>
<comment type="caution">
    <text evidence="9">The sequence shown here is derived from an EMBL/GenBank/DDBJ whole genome shotgun (WGS) entry which is preliminary data.</text>
</comment>
<evidence type="ECO:0000313" key="10">
    <source>
        <dbReference type="EMBL" id="PAA94610.1"/>
    </source>
</evidence>
<feature type="region of interest" description="Disordered" evidence="7">
    <location>
        <begin position="1"/>
        <end position="27"/>
    </location>
</feature>
<evidence type="ECO:0000256" key="2">
    <source>
        <dbReference type="ARBA" id="ARBA00004496"/>
    </source>
</evidence>
<dbReference type="InterPro" id="IPR009652">
    <property type="entry name" value="PDCD10"/>
</dbReference>
<evidence type="ECO:0000313" key="11">
    <source>
        <dbReference type="Proteomes" id="UP000215902"/>
    </source>
</evidence>
<dbReference type="GO" id="GO:0090443">
    <property type="term" value="C:FAR/SIN/STRIPAK complex"/>
    <property type="evidence" value="ECO:0007669"/>
    <property type="project" value="TreeGrafter"/>
</dbReference>
<keyword evidence="5" id="KW-0963">Cytoplasm</keyword>
<keyword evidence="11" id="KW-1185">Reference proteome</keyword>
<dbReference type="Pfam" id="PF20929">
    <property type="entry name" value="PDCD10_N"/>
    <property type="match status" value="1"/>
</dbReference>
<feature type="domain" description="Programmed cell death protein 10 dimerisation" evidence="8">
    <location>
        <begin position="34"/>
        <end position="88"/>
    </location>
</feature>
<dbReference type="GO" id="GO:0019901">
    <property type="term" value="F:protein kinase binding"/>
    <property type="evidence" value="ECO:0007669"/>
    <property type="project" value="TreeGrafter"/>
</dbReference>
<comment type="similarity">
    <text evidence="3">Belongs to the PDCD10 family.</text>
</comment>
<dbReference type="GO" id="GO:0005886">
    <property type="term" value="C:plasma membrane"/>
    <property type="evidence" value="ECO:0007669"/>
    <property type="project" value="UniProtKB-SubCell"/>
</dbReference>
<evidence type="ECO:0000256" key="7">
    <source>
        <dbReference type="SAM" id="MobiDB-lite"/>
    </source>
</evidence>
<evidence type="ECO:0000313" key="9">
    <source>
        <dbReference type="EMBL" id="PAA70059.1"/>
    </source>
</evidence>
<accession>A0A267FAH0</accession>
<reference evidence="9 11" key="1">
    <citation type="submission" date="2017-06" db="EMBL/GenBank/DDBJ databases">
        <title>A platform for efficient transgenesis in Macrostomum lignano, a flatworm model organism for stem cell research.</title>
        <authorList>
            <person name="Berezikov E."/>
        </authorList>
    </citation>
    <scope>NUCLEOTIDE SEQUENCE [LARGE SCALE GENOMIC DNA]</scope>
    <source>
        <strain evidence="9">DV1</strain>
        <tissue evidence="9">Whole organism</tissue>
    </source>
</reference>
<evidence type="ECO:0000256" key="3">
    <source>
        <dbReference type="ARBA" id="ARBA00009181"/>
    </source>
</evidence>
<evidence type="ECO:0000256" key="5">
    <source>
        <dbReference type="ARBA" id="ARBA00022490"/>
    </source>
</evidence>
<sequence length="237" mass="26462">MSAYNRGGMAVPGNSEDDLSSAGQSAAPSPAVRESMVLQYLIQPVIASLEPMSASHATTLRQAFNRVEQHNPGFCCAFVENLLRRGDLDVNNDINFHETLLRLAYEEERQAPAAGPYNPAANPHLLQLEKRAKMLKEILSGIPQLIGDRKRFLEAIKDIANAIKEMLDTVSLVTASIGNAQRKQSLDQQKKDFIKYSKTFSNKLKTFFKDNSKTDVYISANQLIYQTNLILKAVRDY</sequence>